<dbReference type="InterPro" id="IPR011006">
    <property type="entry name" value="CheY-like_superfamily"/>
</dbReference>
<evidence type="ECO:0000259" key="6">
    <source>
        <dbReference type="PROSITE" id="PS50887"/>
    </source>
</evidence>
<dbReference type="Gene3D" id="3.30.70.270">
    <property type="match status" value="1"/>
</dbReference>
<sequence>MQIPKVLLVNDDAASLFALESLLTSAMDQNPYELVTATSGHETLRKVLTHEFAVILLDVNMPGMDGFETAEAIHSHPRSSSVPIIFITAYYADEMHRLKAYQSGAADYLFTPVIPQVLQTKVAVFVDLTRKNLELRAKTAELSLLNQDLRVQRMQDLKRINAELEQEVAERKLAEQRAHDLSIRDALTGLVNRRSLIQQLEHAVATCDRHQGECALLFLDLDRFKQVNDSLGHQAGDELLRQVAARLLASVRVSDVVTRLGGDEFVVLLEGKGAAANAARVARKISVAHARPFDIDGHGVQTGTSIGIALYPQDAGNAAALMRNADRAMYYAKQNKRGGIEFFREELNARETERALWTRELKHALDNGEFELAFQPRAGVANGELRGIDAHLCWRHPRHGLVEARDHVSGVTERGLLERVDAWTIGEACAQAAQWRGSAAPLPAPPMSVRLLSAGVSAALAQQVLARLRACKLPAGALELQVTEQMLAGRRDADHALHALHQGGVSLVVDDFGSAGAGPGLGLLRTLPFAALRIDSSFVSAIGEPGGEDMLAALVHLSRALGLRVLAKGVLTNGQLAVLNSLGCDEYHGELFSPALQAAPMLALLEQAGTRIPPKSHRAPSRANLSTPRKRGHSR</sequence>
<dbReference type="GO" id="GO:0000160">
    <property type="term" value="P:phosphorelay signal transduction system"/>
    <property type="evidence" value="ECO:0007669"/>
    <property type="project" value="InterPro"/>
</dbReference>
<dbReference type="PANTHER" id="PTHR44757:SF2">
    <property type="entry name" value="BIOFILM ARCHITECTURE MAINTENANCE PROTEIN MBAA"/>
    <property type="match status" value="1"/>
</dbReference>
<organism evidence="7 8">
    <name type="scientific">Massilia polaris</name>
    <dbReference type="NCBI Taxonomy" id="2728846"/>
    <lineage>
        <taxon>Bacteria</taxon>
        <taxon>Pseudomonadati</taxon>
        <taxon>Pseudomonadota</taxon>
        <taxon>Betaproteobacteria</taxon>
        <taxon>Burkholderiales</taxon>
        <taxon>Oxalobacteraceae</taxon>
        <taxon>Telluria group</taxon>
        <taxon>Massilia</taxon>
    </lineage>
</organism>
<reference evidence="7 8" key="1">
    <citation type="submission" date="2020-04" db="EMBL/GenBank/DDBJ databases">
        <title>Massilia sp. RP-1-19 isolated from soil.</title>
        <authorList>
            <person name="Dahal R.H."/>
        </authorList>
    </citation>
    <scope>NUCLEOTIDE SEQUENCE [LARGE SCALE GENOMIC DNA]</scope>
    <source>
        <strain evidence="7 8">RP-1-19</strain>
    </source>
</reference>
<dbReference type="PANTHER" id="PTHR44757">
    <property type="entry name" value="DIGUANYLATE CYCLASE DGCP"/>
    <property type="match status" value="1"/>
</dbReference>
<dbReference type="InterPro" id="IPR029787">
    <property type="entry name" value="Nucleotide_cyclase"/>
</dbReference>
<gene>
    <name evidence="7" type="ORF">HHL21_02430</name>
</gene>
<dbReference type="PROSITE" id="PS50887">
    <property type="entry name" value="GGDEF"/>
    <property type="match status" value="1"/>
</dbReference>
<dbReference type="InterPro" id="IPR001789">
    <property type="entry name" value="Sig_transdc_resp-reg_receiver"/>
</dbReference>
<dbReference type="Gene3D" id="3.20.20.450">
    <property type="entry name" value="EAL domain"/>
    <property type="match status" value="1"/>
</dbReference>
<dbReference type="EMBL" id="JABBGG010000001">
    <property type="protein sequence ID" value="NML59958.1"/>
    <property type="molecule type" value="Genomic_DNA"/>
</dbReference>
<keyword evidence="1" id="KW-0597">Phosphoprotein</keyword>
<proteinExistence type="predicted"/>
<evidence type="ECO:0000256" key="1">
    <source>
        <dbReference type="PROSITE-ProRule" id="PRU00169"/>
    </source>
</evidence>
<feature type="region of interest" description="Disordered" evidence="3">
    <location>
        <begin position="611"/>
        <end position="635"/>
    </location>
</feature>
<keyword evidence="8" id="KW-1185">Reference proteome</keyword>
<dbReference type="InterPro" id="IPR000160">
    <property type="entry name" value="GGDEF_dom"/>
</dbReference>
<accession>A0A848HN51</accession>
<dbReference type="SUPFAM" id="SSF141868">
    <property type="entry name" value="EAL domain-like"/>
    <property type="match status" value="1"/>
</dbReference>
<name>A0A848HN51_9BURK</name>
<dbReference type="CDD" id="cd01949">
    <property type="entry name" value="GGDEF"/>
    <property type="match status" value="1"/>
</dbReference>
<dbReference type="AlphaFoldDB" id="A0A848HN51"/>
<dbReference type="InterPro" id="IPR052155">
    <property type="entry name" value="Biofilm_reg_signaling"/>
</dbReference>
<evidence type="ECO:0000313" key="7">
    <source>
        <dbReference type="EMBL" id="NML59958.1"/>
    </source>
</evidence>
<dbReference type="SMART" id="SM00448">
    <property type="entry name" value="REC"/>
    <property type="match status" value="1"/>
</dbReference>
<evidence type="ECO:0000256" key="3">
    <source>
        <dbReference type="SAM" id="MobiDB-lite"/>
    </source>
</evidence>
<evidence type="ECO:0000259" key="4">
    <source>
        <dbReference type="PROSITE" id="PS50110"/>
    </source>
</evidence>
<dbReference type="InterPro" id="IPR043128">
    <property type="entry name" value="Rev_trsase/Diguanyl_cyclase"/>
</dbReference>
<dbReference type="Pfam" id="PF00990">
    <property type="entry name" value="GGDEF"/>
    <property type="match status" value="1"/>
</dbReference>
<dbReference type="Pfam" id="PF00563">
    <property type="entry name" value="EAL"/>
    <property type="match status" value="1"/>
</dbReference>
<dbReference type="SUPFAM" id="SSF52172">
    <property type="entry name" value="CheY-like"/>
    <property type="match status" value="1"/>
</dbReference>
<dbReference type="NCBIfam" id="TIGR00254">
    <property type="entry name" value="GGDEF"/>
    <property type="match status" value="1"/>
</dbReference>
<dbReference type="GO" id="GO:0003824">
    <property type="term" value="F:catalytic activity"/>
    <property type="evidence" value="ECO:0007669"/>
    <property type="project" value="UniProtKB-ARBA"/>
</dbReference>
<dbReference type="SMART" id="SM00052">
    <property type="entry name" value="EAL"/>
    <property type="match status" value="1"/>
</dbReference>
<feature type="domain" description="EAL" evidence="5">
    <location>
        <begin position="354"/>
        <end position="609"/>
    </location>
</feature>
<dbReference type="SUPFAM" id="SSF55073">
    <property type="entry name" value="Nucleotide cyclase"/>
    <property type="match status" value="1"/>
</dbReference>
<feature type="coiled-coil region" evidence="2">
    <location>
        <begin position="154"/>
        <end position="184"/>
    </location>
</feature>
<dbReference type="InterPro" id="IPR035919">
    <property type="entry name" value="EAL_sf"/>
</dbReference>
<dbReference type="InterPro" id="IPR001633">
    <property type="entry name" value="EAL_dom"/>
</dbReference>
<dbReference type="CDD" id="cd01948">
    <property type="entry name" value="EAL"/>
    <property type="match status" value="1"/>
</dbReference>
<dbReference type="PROSITE" id="PS50883">
    <property type="entry name" value="EAL"/>
    <property type="match status" value="1"/>
</dbReference>
<dbReference type="Gene3D" id="3.40.50.2300">
    <property type="match status" value="1"/>
</dbReference>
<evidence type="ECO:0000259" key="5">
    <source>
        <dbReference type="PROSITE" id="PS50883"/>
    </source>
</evidence>
<evidence type="ECO:0000313" key="8">
    <source>
        <dbReference type="Proteomes" id="UP000583752"/>
    </source>
</evidence>
<comment type="caution">
    <text evidence="7">The sequence shown here is derived from an EMBL/GenBank/DDBJ whole genome shotgun (WGS) entry which is preliminary data.</text>
</comment>
<protein>
    <submittedName>
        <fullName evidence="7">Diguanylate cyclase</fullName>
    </submittedName>
</protein>
<feature type="domain" description="Response regulatory" evidence="4">
    <location>
        <begin position="5"/>
        <end position="126"/>
    </location>
</feature>
<keyword evidence="2" id="KW-0175">Coiled coil</keyword>
<dbReference type="Proteomes" id="UP000583752">
    <property type="component" value="Unassembled WGS sequence"/>
</dbReference>
<evidence type="ECO:0000256" key="2">
    <source>
        <dbReference type="SAM" id="Coils"/>
    </source>
</evidence>
<dbReference type="FunFam" id="3.30.70.270:FF:000001">
    <property type="entry name" value="Diguanylate cyclase domain protein"/>
    <property type="match status" value="1"/>
</dbReference>
<dbReference type="Pfam" id="PF00072">
    <property type="entry name" value="Response_reg"/>
    <property type="match status" value="1"/>
</dbReference>
<feature type="domain" description="GGDEF" evidence="6">
    <location>
        <begin position="212"/>
        <end position="345"/>
    </location>
</feature>
<dbReference type="PROSITE" id="PS50110">
    <property type="entry name" value="RESPONSE_REGULATORY"/>
    <property type="match status" value="1"/>
</dbReference>
<feature type="modified residue" description="4-aspartylphosphate" evidence="1">
    <location>
        <position position="58"/>
    </location>
</feature>
<dbReference type="SMART" id="SM00267">
    <property type="entry name" value="GGDEF"/>
    <property type="match status" value="1"/>
</dbReference>